<evidence type="ECO:0000256" key="1">
    <source>
        <dbReference type="SAM" id="MobiDB-lite"/>
    </source>
</evidence>
<protein>
    <submittedName>
        <fullName evidence="2">Uncharacterized protein</fullName>
    </submittedName>
</protein>
<evidence type="ECO:0000313" key="3">
    <source>
        <dbReference type="Proteomes" id="UP000837857"/>
    </source>
</evidence>
<feature type="non-terminal residue" evidence="2">
    <location>
        <position position="1"/>
    </location>
</feature>
<organism evidence="2 3">
    <name type="scientific">Iphiclides podalirius</name>
    <name type="common">scarce swallowtail</name>
    <dbReference type="NCBI Taxonomy" id="110791"/>
    <lineage>
        <taxon>Eukaryota</taxon>
        <taxon>Metazoa</taxon>
        <taxon>Ecdysozoa</taxon>
        <taxon>Arthropoda</taxon>
        <taxon>Hexapoda</taxon>
        <taxon>Insecta</taxon>
        <taxon>Pterygota</taxon>
        <taxon>Neoptera</taxon>
        <taxon>Endopterygota</taxon>
        <taxon>Lepidoptera</taxon>
        <taxon>Glossata</taxon>
        <taxon>Ditrysia</taxon>
        <taxon>Papilionoidea</taxon>
        <taxon>Papilionidae</taxon>
        <taxon>Papilioninae</taxon>
        <taxon>Iphiclides</taxon>
    </lineage>
</organism>
<sequence>MKNERKNELDSRTKGCVPISISSQGQRFGQGQFEQVYNERHGTLRVVSKRAGGARRDAGKRGRGQAREGLDAGRARRGATATFGFQ</sequence>
<evidence type="ECO:0000313" key="2">
    <source>
        <dbReference type="EMBL" id="CAH2039829.1"/>
    </source>
</evidence>
<feature type="region of interest" description="Disordered" evidence="1">
    <location>
        <begin position="50"/>
        <end position="86"/>
    </location>
</feature>
<feature type="compositionally biased region" description="Basic and acidic residues" evidence="1">
    <location>
        <begin position="54"/>
        <end position="74"/>
    </location>
</feature>
<dbReference type="Proteomes" id="UP000837857">
    <property type="component" value="Chromosome 11"/>
</dbReference>
<reference evidence="2" key="1">
    <citation type="submission" date="2022-03" db="EMBL/GenBank/DDBJ databases">
        <authorList>
            <person name="Martin H S."/>
        </authorList>
    </citation>
    <scope>NUCLEOTIDE SEQUENCE</scope>
</reference>
<proteinExistence type="predicted"/>
<keyword evidence="3" id="KW-1185">Reference proteome</keyword>
<accession>A0ABN8HQL3</accession>
<dbReference type="EMBL" id="OW152823">
    <property type="protein sequence ID" value="CAH2039829.1"/>
    <property type="molecule type" value="Genomic_DNA"/>
</dbReference>
<gene>
    <name evidence="2" type="ORF">IPOD504_LOCUS2025</name>
</gene>
<name>A0ABN8HQL3_9NEOP</name>